<dbReference type="KEGG" id="tau:Tola_1211"/>
<dbReference type="PANTHER" id="PTHR30632">
    <property type="entry name" value="MOLYBDATE-BINDING PERIPLASMIC PROTEIN"/>
    <property type="match status" value="1"/>
</dbReference>
<dbReference type="HOGENOM" id="CLU_065520_1_0_6"/>
<proteinExistence type="inferred from homology"/>
<dbReference type="Gene3D" id="3.40.190.10">
    <property type="entry name" value="Periplasmic binding protein-like II"/>
    <property type="match status" value="2"/>
</dbReference>
<dbReference type="EMBL" id="CP001616">
    <property type="protein sequence ID" value="ACQ92829.1"/>
    <property type="molecule type" value="Genomic_DNA"/>
</dbReference>
<dbReference type="GO" id="GO:0015689">
    <property type="term" value="P:molybdate ion transport"/>
    <property type="evidence" value="ECO:0007669"/>
    <property type="project" value="InterPro"/>
</dbReference>
<sequence>MKKYALFILFCVSPFLHAETLLVAGFAGYKRPVSELSQQFEKVTNNKVDLFYGNMAQVLAQTSQSDDVSLVIGDLSFLKQAKKVSFSHFIPLGDGTLVLAYAKGKSLDSPQQLLSEKFTRIALPDTKKAVYGIAAHEFLSVGELDKKLKNKLMEVSSVPQVSSYLISGEVDAGFINMTEALAIQDKIGGYIEIDHQTYSPIYIAAAVVKGHENNAAIKAFQNYLNSDAAHKALQGAGL</sequence>
<feature type="signal peptide" evidence="4">
    <location>
        <begin position="1"/>
        <end position="18"/>
    </location>
</feature>
<dbReference type="SUPFAM" id="SSF53850">
    <property type="entry name" value="Periplasmic binding protein-like II"/>
    <property type="match status" value="1"/>
</dbReference>
<evidence type="ECO:0000256" key="3">
    <source>
        <dbReference type="ARBA" id="ARBA00022729"/>
    </source>
</evidence>
<protein>
    <submittedName>
        <fullName evidence="5">Molybdenum ABC transporter, periplasmic molybdate-binding protein</fullName>
    </submittedName>
</protein>
<dbReference type="OrthoDB" id="9785015at2"/>
<gene>
    <name evidence="5" type="ordered locus">Tola_1211</name>
</gene>
<dbReference type="InterPro" id="IPR050682">
    <property type="entry name" value="ModA/WtpA"/>
</dbReference>
<reference evidence="5 6" key="2">
    <citation type="journal article" date="2011" name="Stand. Genomic Sci.">
        <title>Complete genome sequence of Tolumonas auensis type strain (TA 4).</title>
        <authorList>
            <person name="Chertkov O."/>
            <person name="Copeland A."/>
            <person name="Lucas S."/>
            <person name="Lapidus A."/>
            <person name="Berry K.W."/>
            <person name="Detter J.C."/>
            <person name="Del Rio T.G."/>
            <person name="Hammon N."/>
            <person name="Dalin E."/>
            <person name="Tice H."/>
            <person name="Pitluck S."/>
            <person name="Richardson P."/>
            <person name="Bruce D."/>
            <person name="Goodwin L."/>
            <person name="Han C."/>
            <person name="Tapia R."/>
            <person name="Saunders E."/>
            <person name="Schmutz J."/>
            <person name="Brettin T."/>
            <person name="Larimer F."/>
            <person name="Land M."/>
            <person name="Hauser L."/>
            <person name="Spring S."/>
            <person name="Rohde M."/>
            <person name="Kyrpides N.C."/>
            <person name="Ivanova N."/>
            <person name="Goker M."/>
            <person name="Beller H.R."/>
            <person name="Klenk H.P."/>
            <person name="Woyke T."/>
        </authorList>
    </citation>
    <scope>NUCLEOTIDE SEQUENCE [LARGE SCALE GENOMIC DNA]</scope>
    <source>
        <strain evidence="6">DSM 9187 / TA4</strain>
    </source>
</reference>
<dbReference type="NCBIfam" id="TIGR01256">
    <property type="entry name" value="modA"/>
    <property type="match status" value="1"/>
</dbReference>
<keyword evidence="3 4" id="KW-0732">Signal</keyword>
<evidence type="ECO:0000313" key="5">
    <source>
        <dbReference type="EMBL" id="ACQ92829.1"/>
    </source>
</evidence>
<keyword evidence="6" id="KW-1185">Reference proteome</keyword>
<dbReference type="GO" id="GO:0030973">
    <property type="term" value="F:molybdate ion binding"/>
    <property type="evidence" value="ECO:0007669"/>
    <property type="project" value="TreeGrafter"/>
</dbReference>
<keyword evidence="2" id="KW-0479">Metal-binding</keyword>
<dbReference type="Proteomes" id="UP000009073">
    <property type="component" value="Chromosome"/>
</dbReference>
<dbReference type="GO" id="GO:0046872">
    <property type="term" value="F:metal ion binding"/>
    <property type="evidence" value="ECO:0007669"/>
    <property type="project" value="UniProtKB-KW"/>
</dbReference>
<dbReference type="AlphaFoldDB" id="C4LE08"/>
<accession>C4LE08</accession>
<reference evidence="6" key="1">
    <citation type="submission" date="2009-05" db="EMBL/GenBank/DDBJ databases">
        <title>Complete sequence of Tolumonas auensis DSM 9187.</title>
        <authorList>
            <consortium name="US DOE Joint Genome Institute"/>
            <person name="Lucas S."/>
            <person name="Copeland A."/>
            <person name="Lapidus A."/>
            <person name="Glavina del Rio T."/>
            <person name="Tice H."/>
            <person name="Bruce D."/>
            <person name="Goodwin L."/>
            <person name="Pitluck S."/>
            <person name="Chertkov O."/>
            <person name="Brettin T."/>
            <person name="Detter J.C."/>
            <person name="Han C."/>
            <person name="Larimer F."/>
            <person name="Land M."/>
            <person name="Hauser L."/>
            <person name="Kyrpides N."/>
            <person name="Mikhailova N."/>
            <person name="Spring S."/>
            <person name="Beller H."/>
        </authorList>
    </citation>
    <scope>NUCLEOTIDE SEQUENCE [LARGE SCALE GENOMIC DNA]</scope>
    <source>
        <strain evidence="6">DSM 9187 / TA4</strain>
    </source>
</reference>
<organism evidence="5 6">
    <name type="scientific">Tolumonas auensis (strain DSM 9187 / NBRC 110442 / TA 4)</name>
    <dbReference type="NCBI Taxonomy" id="595494"/>
    <lineage>
        <taxon>Bacteria</taxon>
        <taxon>Pseudomonadati</taxon>
        <taxon>Pseudomonadota</taxon>
        <taxon>Gammaproteobacteria</taxon>
        <taxon>Aeromonadales</taxon>
        <taxon>Aeromonadaceae</taxon>
        <taxon>Tolumonas</taxon>
    </lineage>
</organism>
<dbReference type="Pfam" id="PF13531">
    <property type="entry name" value="SBP_bac_11"/>
    <property type="match status" value="1"/>
</dbReference>
<dbReference type="InterPro" id="IPR005950">
    <property type="entry name" value="ModA"/>
</dbReference>
<dbReference type="STRING" id="595494.Tola_1211"/>
<evidence type="ECO:0000256" key="1">
    <source>
        <dbReference type="ARBA" id="ARBA00009175"/>
    </source>
</evidence>
<evidence type="ECO:0000256" key="2">
    <source>
        <dbReference type="ARBA" id="ARBA00022723"/>
    </source>
</evidence>
<evidence type="ECO:0000256" key="4">
    <source>
        <dbReference type="SAM" id="SignalP"/>
    </source>
</evidence>
<evidence type="ECO:0000313" key="6">
    <source>
        <dbReference type="Proteomes" id="UP000009073"/>
    </source>
</evidence>
<dbReference type="PANTHER" id="PTHR30632:SF14">
    <property type="entry name" value="TUNGSTATE_MOLYBDATE_CHROMATE-BINDING PROTEIN MODA"/>
    <property type="match status" value="1"/>
</dbReference>
<feature type="chain" id="PRO_5002938988" evidence="4">
    <location>
        <begin position="19"/>
        <end position="238"/>
    </location>
</feature>
<comment type="similarity">
    <text evidence="1">Belongs to the bacterial solute-binding protein ModA family.</text>
</comment>
<name>C4LE08_TOLAT</name>
<dbReference type="RefSeq" id="WP_012729428.1">
    <property type="nucleotide sequence ID" value="NC_012691.1"/>
</dbReference>
<dbReference type="eggNOG" id="COG0725">
    <property type="taxonomic scope" value="Bacteria"/>
</dbReference>